<dbReference type="InterPro" id="IPR024455">
    <property type="entry name" value="Phage_capsid"/>
</dbReference>
<evidence type="ECO:0000313" key="4">
    <source>
        <dbReference type="EMBL" id="GAA4299418.1"/>
    </source>
</evidence>
<reference evidence="5" key="1">
    <citation type="journal article" date="2019" name="Int. J. Syst. Evol. Microbiol.">
        <title>The Global Catalogue of Microorganisms (GCM) 10K type strain sequencing project: providing services to taxonomists for standard genome sequencing and annotation.</title>
        <authorList>
            <consortium name="The Broad Institute Genomics Platform"/>
            <consortium name="The Broad Institute Genome Sequencing Center for Infectious Disease"/>
            <person name="Wu L."/>
            <person name="Ma J."/>
        </authorList>
    </citation>
    <scope>NUCLEOTIDE SEQUENCE [LARGE SCALE GENOMIC DNA]</scope>
    <source>
        <strain evidence="5">JCM 17917</strain>
    </source>
</reference>
<dbReference type="Gene3D" id="3.30.2400.10">
    <property type="entry name" value="Major capsid protein gp5"/>
    <property type="match status" value="1"/>
</dbReference>
<evidence type="ECO:0000256" key="1">
    <source>
        <dbReference type="ARBA" id="ARBA00004328"/>
    </source>
</evidence>
<dbReference type="Gene3D" id="3.30.2320.10">
    <property type="entry name" value="hypothetical protein PF0899 domain"/>
    <property type="match status" value="1"/>
</dbReference>
<feature type="domain" description="Phage capsid-like C-terminal" evidence="3">
    <location>
        <begin position="128"/>
        <end position="399"/>
    </location>
</feature>
<proteinExistence type="predicted"/>
<dbReference type="SUPFAM" id="SSF56563">
    <property type="entry name" value="Major capsid protein gp5"/>
    <property type="match status" value="1"/>
</dbReference>
<comment type="caution">
    <text evidence="4">The sequence shown here is derived from an EMBL/GenBank/DDBJ whole genome shotgun (WGS) entry which is preliminary data.</text>
</comment>
<keyword evidence="5" id="KW-1185">Reference proteome</keyword>
<sequence>MELQEKLNQLDAAIDQKVKQANEQVLLSVKENGKMIEDSLKSELANMLTEHKELSQKQYDELQTSIKKAGGFSNQGPESFEQMLAKGLDENKGKLHAKKNGADRLDFTLAFDQKAVGDMLVGTSLGTGVMQPNLRAGVVERQAYFNHVRDFMTVRPTSSPIIHYIQENGGEGSPTTVAEGALKPQIDYDLVLKTAEIKKIAAHLRLSEEMIEDVPYITNYVTTRGAEDLRLVEDAQILYGSGTGSDLRGLNLDAVAFARPAGIGTIANATIADIVRVAMAQIRIGRYRATAIMLNPIDVAVLELTKDAQGGYLFVNTANQGAVSTIWRLPIIETDAVTAGSFFIGDFTNGAELYDRKALNVRFYDQDRDNAIRNMVTIVIEERLGLATIRPASFVKGTFAAARTALAAA</sequence>
<dbReference type="InterPro" id="IPR054612">
    <property type="entry name" value="Phage_capsid-like_C"/>
</dbReference>
<dbReference type="Proteomes" id="UP001501844">
    <property type="component" value="Unassembled WGS sequence"/>
</dbReference>
<keyword evidence="2" id="KW-0175">Coiled coil</keyword>
<gene>
    <name evidence="4" type="ORF">GCM10023183_08660</name>
</gene>
<accession>A0ABP8FBS1</accession>
<feature type="coiled-coil region" evidence="2">
    <location>
        <begin position="3"/>
        <end position="57"/>
    </location>
</feature>
<evidence type="ECO:0000313" key="5">
    <source>
        <dbReference type="Proteomes" id="UP001501844"/>
    </source>
</evidence>
<dbReference type="NCBIfam" id="TIGR01554">
    <property type="entry name" value="major_cap_HK97"/>
    <property type="match status" value="1"/>
</dbReference>
<evidence type="ECO:0000256" key="2">
    <source>
        <dbReference type="SAM" id="Coils"/>
    </source>
</evidence>
<comment type="subcellular location">
    <subcellularLocation>
        <location evidence="1">Virion</location>
    </subcellularLocation>
</comment>
<name>A0ABP8FBS1_9BACT</name>
<dbReference type="Pfam" id="PF05065">
    <property type="entry name" value="Phage_capsid"/>
    <property type="match status" value="1"/>
</dbReference>
<protein>
    <submittedName>
        <fullName evidence="4">Phage major capsid protein</fullName>
    </submittedName>
</protein>
<evidence type="ECO:0000259" key="3">
    <source>
        <dbReference type="Pfam" id="PF05065"/>
    </source>
</evidence>
<dbReference type="EMBL" id="BAABGX010000001">
    <property type="protein sequence ID" value="GAA4299418.1"/>
    <property type="molecule type" value="Genomic_DNA"/>
</dbReference>
<dbReference type="RefSeq" id="WP_345162705.1">
    <property type="nucleotide sequence ID" value="NZ_BAABGX010000001.1"/>
</dbReference>
<organism evidence="4 5">
    <name type="scientific">Nibribacter koreensis</name>
    <dbReference type="NCBI Taxonomy" id="1084519"/>
    <lineage>
        <taxon>Bacteria</taxon>
        <taxon>Pseudomonadati</taxon>
        <taxon>Bacteroidota</taxon>
        <taxon>Cytophagia</taxon>
        <taxon>Cytophagales</taxon>
        <taxon>Hymenobacteraceae</taxon>
        <taxon>Nibribacter</taxon>
    </lineage>
</organism>